<protein>
    <submittedName>
        <fullName evidence="3">Ion transporter</fullName>
    </submittedName>
</protein>
<feature type="domain" description="Potassium channel" evidence="2">
    <location>
        <begin position="53"/>
        <end position="134"/>
    </location>
</feature>
<feature type="transmembrane region" description="Helical" evidence="1">
    <location>
        <begin position="6"/>
        <end position="27"/>
    </location>
</feature>
<keyword evidence="1" id="KW-0812">Transmembrane</keyword>
<evidence type="ECO:0000313" key="4">
    <source>
        <dbReference type="Proteomes" id="UP000218332"/>
    </source>
</evidence>
<keyword evidence="1" id="KW-0472">Membrane</keyword>
<proteinExistence type="predicted"/>
<organism evidence="3 4">
    <name type="scientific">Tamilnaduibacter salinus</name>
    <dbReference type="NCBI Taxonomy" id="1484056"/>
    <lineage>
        <taxon>Bacteria</taxon>
        <taxon>Pseudomonadati</taxon>
        <taxon>Pseudomonadota</taxon>
        <taxon>Gammaproteobacteria</taxon>
        <taxon>Pseudomonadales</taxon>
        <taxon>Marinobacteraceae</taxon>
        <taxon>Tamilnaduibacter</taxon>
    </lineage>
</organism>
<evidence type="ECO:0000256" key="1">
    <source>
        <dbReference type="SAM" id="Phobius"/>
    </source>
</evidence>
<gene>
    <name evidence="3" type="ORF">CF392_03325</name>
</gene>
<reference evidence="3 4" key="1">
    <citation type="submission" date="2017-07" db="EMBL/GenBank/DDBJ databases">
        <title>Tamlnaduibacter salinus (Mi-7) genome sequencing.</title>
        <authorList>
            <person name="Verma A."/>
            <person name="Krishnamurthi S."/>
        </authorList>
    </citation>
    <scope>NUCLEOTIDE SEQUENCE [LARGE SCALE GENOMIC DNA]</scope>
    <source>
        <strain evidence="3 4">Mi-7</strain>
    </source>
</reference>
<evidence type="ECO:0000259" key="2">
    <source>
        <dbReference type="Pfam" id="PF07885"/>
    </source>
</evidence>
<dbReference type="Pfam" id="PF07885">
    <property type="entry name" value="Ion_trans_2"/>
    <property type="match status" value="1"/>
</dbReference>
<keyword evidence="1" id="KW-1133">Transmembrane helix</keyword>
<accession>A0A2A2I6V2</accession>
<dbReference type="RefSeq" id="WP_095610054.1">
    <property type="nucleotide sequence ID" value="NZ_NMPM01000013.1"/>
</dbReference>
<comment type="caution">
    <text evidence="3">The sequence shown here is derived from an EMBL/GenBank/DDBJ whole genome shotgun (WGS) entry which is preliminary data.</text>
</comment>
<name>A0A2A2I6V2_9GAMM</name>
<evidence type="ECO:0000313" key="3">
    <source>
        <dbReference type="EMBL" id="PAV26860.1"/>
    </source>
</evidence>
<dbReference type="SUPFAM" id="SSF81324">
    <property type="entry name" value="Voltage-gated potassium channels"/>
    <property type="match status" value="1"/>
</dbReference>
<feature type="transmembrane region" description="Helical" evidence="1">
    <location>
        <begin position="110"/>
        <end position="132"/>
    </location>
</feature>
<dbReference type="Proteomes" id="UP000218332">
    <property type="component" value="Unassembled WGS sequence"/>
</dbReference>
<dbReference type="Gene3D" id="1.10.287.70">
    <property type="match status" value="1"/>
</dbReference>
<dbReference type="AlphaFoldDB" id="A0A2A2I6V2"/>
<dbReference type="InterPro" id="IPR013099">
    <property type="entry name" value="K_chnl_dom"/>
</dbReference>
<dbReference type="EMBL" id="NMPM01000013">
    <property type="protein sequence ID" value="PAV26860.1"/>
    <property type="molecule type" value="Genomic_DNA"/>
</dbReference>
<feature type="transmembrane region" description="Helical" evidence="1">
    <location>
        <begin position="39"/>
        <end position="64"/>
    </location>
</feature>
<sequence length="151" mass="16863">MLLATALNVLVVMTVVLIHYEALIRLSGFLARTRPRHRVRLLVTVLGVLVAHAVEVWVFALVYYGMHRADGWGHFQGNFDGSLMDSVYFSFTTFTTLGFGDIEPLGTVRFLTGIEGLTGLVLITWSASYLFVEMQRHWAFRYGASDTGADS</sequence>
<keyword evidence="4" id="KW-1185">Reference proteome</keyword>